<gene>
    <name evidence="8" type="primary">hisZ</name>
    <name evidence="11" type="ORF">EDC57_1220</name>
</gene>
<evidence type="ECO:0000256" key="6">
    <source>
        <dbReference type="ARBA" id="ARBA00022490"/>
    </source>
</evidence>
<protein>
    <recommendedName>
        <fullName evidence="5 8">ATP phosphoribosyltransferase regulatory subunit</fullName>
    </recommendedName>
</protein>
<dbReference type="InterPro" id="IPR041715">
    <property type="entry name" value="HisRS-like_core"/>
</dbReference>
<feature type="domain" description="Class II Histidinyl-tRNA synthetase (HisRS)-like catalytic core" evidence="10">
    <location>
        <begin position="12"/>
        <end position="321"/>
    </location>
</feature>
<feature type="binding site" evidence="9">
    <location>
        <position position="130"/>
    </location>
    <ligand>
        <name>L-histidine</name>
        <dbReference type="ChEBI" id="CHEBI:57595"/>
    </ligand>
</feature>
<evidence type="ECO:0000256" key="5">
    <source>
        <dbReference type="ARBA" id="ARBA00020397"/>
    </source>
</evidence>
<dbReference type="NCBIfam" id="TIGR00443">
    <property type="entry name" value="hisZ_biosyn_reg"/>
    <property type="match status" value="1"/>
</dbReference>
<evidence type="ECO:0000256" key="2">
    <source>
        <dbReference type="ARBA" id="ARBA00004667"/>
    </source>
</evidence>
<evidence type="ECO:0000259" key="10">
    <source>
        <dbReference type="Pfam" id="PF13393"/>
    </source>
</evidence>
<dbReference type="Pfam" id="PF13393">
    <property type="entry name" value="tRNA-synt_His"/>
    <property type="match status" value="1"/>
</dbReference>
<keyword evidence="12" id="KW-1185">Reference proteome</keyword>
<dbReference type="NCBIfam" id="NF009086">
    <property type="entry name" value="PRK12421.1"/>
    <property type="match status" value="1"/>
</dbReference>
<feature type="binding site" evidence="9">
    <location>
        <position position="112"/>
    </location>
    <ligand>
        <name>L-histidine</name>
        <dbReference type="ChEBI" id="CHEBI:57595"/>
    </ligand>
</feature>
<proteinExistence type="inferred from homology"/>
<dbReference type="PIRSF" id="PIRSF001549">
    <property type="entry name" value="His-tRNA_synth"/>
    <property type="match status" value="1"/>
</dbReference>
<feature type="binding site" evidence="9">
    <location>
        <position position="126"/>
    </location>
    <ligand>
        <name>L-histidine</name>
        <dbReference type="ChEBI" id="CHEBI:57595"/>
    </ligand>
</feature>
<evidence type="ECO:0000313" key="11">
    <source>
        <dbReference type="EMBL" id="ROR32034.1"/>
    </source>
</evidence>
<dbReference type="GO" id="GO:0000105">
    <property type="term" value="P:L-histidine biosynthetic process"/>
    <property type="evidence" value="ECO:0007669"/>
    <property type="project" value="UniProtKB-UniRule"/>
</dbReference>
<dbReference type="CDD" id="cd00773">
    <property type="entry name" value="HisRS-like_core"/>
    <property type="match status" value="1"/>
</dbReference>
<dbReference type="EMBL" id="RJVI01000002">
    <property type="protein sequence ID" value="ROR32034.1"/>
    <property type="molecule type" value="Genomic_DNA"/>
</dbReference>
<feature type="binding site" evidence="9">
    <location>
        <begin position="83"/>
        <end position="85"/>
    </location>
    <ligand>
        <name>L-histidine</name>
        <dbReference type="ChEBI" id="CHEBI:57595"/>
    </ligand>
</feature>
<dbReference type="Proteomes" id="UP000276634">
    <property type="component" value="Unassembled WGS sequence"/>
</dbReference>
<evidence type="ECO:0000256" key="9">
    <source>
        <dbReference type="PIRSR" id="PIRSR001549-1"/>
    </source>
</evidence>
<dbReference type="SUPFAM" id="SSF55681">
    <property type="entry name" value="Class II aaRS and biotin synthetases"/>
    <property type="match status" value="1"/>
</dbReference>
<comment type="miscellaneous">
    <text evidence="8">This function is generally fulfilled by the C-terminal part of HisG, which is missing in some bacteria such as this one.</text>
</comment>
<evidence type="ECO:0000256" key="8">
    <source>
        <dbReference type="HAMAP-Rule" id="MF_00125"/>
    </source>
</evidence>
<evidence type="ECO:0000256" key="4">
    <source>
        <dbReference type="ARBA" id="ARBA00011496"/>
    </source>
</evidence>
<dbReference type="UniPathway" id="UPA00031">
    <property type="reaction ID" value="UER00006"/>
</dbReference>
<dbReference type="NCBIfam" id="NF008935">
    <property type="entry name" value="PRK12292.1-1"/>
    <property type="match status" value="1"/>
</dbReference>
<keyword evidence="6 8" id="KW-0963">Cytoplasm</keyword>
<dbReference type="GO" id="GO:0016757">
    <property type="term" value="F:glycosyltransferase activity"/>
    <property type="evidence" value="ECO:0007669"/>
    <property type="project" value="UniProtKB-KW"/>
</dbReference>
<comment type="function">
    <text evidence="7 8">Required for the first step of histidine biosynthesis. May allow the feedback regulation of ATP phosphoribosyltransferase activity by histidine.</text>
</comment>
<dbReference type="RefSeq" id="WP_123401014.1">
    <property type="nucleotide sequence ID" value="NZ_RJVI01000002.1"/>
</dbReference>
<keyword evidence="11" id="KW-0808">Transferase</keyword>
<comment type="subunit">
    <text evidence="4 8">Heteromultimer composed of HisG and HisZ subunits.</text>
</comment>
<sequence>MPRPAPWLLPEGIEELLPDQAERAEALRRRLIDLFHAWGYRLVVPPLVEHLESLLTGTGGDLELDTLKLVDPASGRMLGVRADMTPQVARIEASRIRAEVPTRLCYVGSVLRARPQGAQGGRSPIQAGAELYGHDGVESDAEVACLMVETLRCAGLEGILLDLGHVGIFRALAASVGLAPEDEAELFGLLQRKAQAAIAERLAAWGVAEPERAALAALARLHGGVEVLARAAEVLAPCGEGPMRALVRLEALARRLGARLPAVRLHVDLAELRGYRYHTGVVFAAFVAGCGEEVARGGRYDGVGAAFGRARPATGFSTDLRLLLALGTAAAEAGEGAVLAPAVEDAALAEAVARLRARGERVVQALGLPGETPRAMGCARVLVRRGDAWVAEEVSAPPGEGDDG</sequence>
<comment type="caution">
    <text evidence="11">The sequence shown here is derived from an EMBL/GenBank/DDBJ whole genome shotgun (WGS) entry which is preliminary data.</text>
</comment>
<dbReference type="InterPro" id="IPR045864">
    <property type="entry name" value="aa-tRNA-synth_II/BPL/LPL"/>
</dbReference>
<accession>A0A3N1XZK2</accession>
<dbReference type="AlphaFoldDB" id="A0A3N1XZK2"/>
<name>A0A3N1XZK2_9GAMM</name>
<evidence type="ECO:0000313" key="12">
    <source>
        <dbReference type="Proteomes" id="UP000276634"/>
    </source>
</evidence>
<keyword evidence="8" id="KW-0368">Histidine biosynthesis</keyword>
<evidence type="ECO:0000256" key="1">
    <source>
        <dbReference type="ARBA" id="ARBA00004496"/>
    </source>
</evidence>
<comment type="subcellular location">
    <subcellularLocation>
        <location evidence="1 8">Cytoplasm</location>
    </subcellularLocation>
</comment>
<reference evidence="11 12" key="1">
    <citation type="submission" date="2018-11" db="EMBL/GenBank/DDBJ databases">
        <title>Genomic Encyclopedia of Type Strains, Phase IV (KMG-IV): sequencing the most valuable type-strain genomes for metagenomic binning, comparative biology and taxonomic classification.</title>
        <authorList>
            <person name="Goeker M."/>
        </authorList>
    </citation>
    <scope>NUCLEOTIDE SEQUENCE [LARGE SCALE GENOMIC DNA]</scope>
    <source>
        <strain evidence="11 12">DSM 100275</strain>
    </source>
</reference>
<dbReference type="GO" id="GO:0004821">
    <property type="term" value="F:histidine-tRNA ligase activity"/>
    <property type="evidence" value="ECO:0007669"/>
    <property type="project" value="TreeGrafter"/>
</dbReference>
<dbReference type="InterPro" id="IPR004516">
    <property type="entry name" value="HisRS/HisZ"/>
</dbReference>
<dbReference type="Gene3D" id="3.30.930.10">
    <property type="entry name" value="Bira Bifunctional Protein, Domain 2"/>
    <property type="match status" value="1"/>
</dbReference>
<dbReference type="PANTHER" id="PTHR43707">
    <property type="entry name" value="HISTIDYL-TRNA SYNTHETASE"/>
    <property type="match status" value="1"/>
</dbReference>
<comment type="pathway">
    <text evidence="2 8">Amino-acid biosynthesis; L-histidine biosynthesis; L-histidine from 5-phospho-alpha-D-ribose 1-diphosphate: step 1/9.</text>
</comment>
<evidence type="ECO:0000256" key="3">
    <source>
        <dbReference type="ARBA" id="ARBA00005539"/>
    </source>
</evidence>
<comment type="similarity">
    <text evidence="3 8">Belongs to the class-II aminoacyl-tRNA synthetase family. HisZ subfamily.</text>
</comment>
<organism evidence="11 12">
    <name type="scientific">Inmirania thermothiophila</name>
    <dbReference type="NCBI Taxonomy" id="1750597"/>
    <lineage>
        <taxon>Bacteria</taxon>
        <taxon>Pseudomonadati</taxon>
        <taxon>Pseudomonadota</taxon>
        <taxon>Gammaproteobacteria</taxon>
        <taxon>Chromatiales</taxon>
        <taxon>Ectothiorhodospiraceae</taxon>
        <taxon>Inmirania</taxon>
    </lineage>
</organism>
<dbReference type="PANTHER" id="PTHR43707:SF1">
    <property type="entry name" value="HISTIDINE--TRNA LIGASE, MITOCHONDRIAL-RELATED"/>
    <property type="match status" value="1"/>
</dbReference>
<dbReference type="GO" id="GO:0005737">
    <property type="term" value="C:cytoplasm"/>
    <property type="evidence" value="ECO:0007669"/>
    <property type="project" value="UniProtKB-SubCell"/>
</dbReference>
<feature type="binding site" evidence="9">
    <location>
        <position position="273"/>
    </location>
    <ligand>
        <name>L-histidine</name>
        <dbReference type="ChEBI" id="CHEBI:57595"/>
    </ligand>
</feature>
<dbReference type="InterPro" id="IPR004517">
    <property type="entry name" value="HisZ"/>
</dbReference>
<keyword evidence="11" id="KW-0328">Glycosyltransferase</keyword>
<evidence type="ECO:0000256" key="7">
    <source>
        <dbReference type="ARBA" id="ARBA00025246"/>
    </source>
</evidence>
<dbReference type="GO" id="GO:0006427">
    <property type="term" value="P:histidyl-tRNA aminoacylation"/>
    <property type="evidence" value="ECO:0007669"/>
    <property type="project" value="TreeGrafter"/>
</dbReference>
<keyword evidence="8" id="KW-0028">Amino-acid biosynthesis</keyword>
<dbReference type="OrthoDB" id="9769617at2"/>
<dbReference type="HAMAP" id="MF_00125">
    <property type="entry name" value="HisZ"/>
    <property type="match status" value="1"/>
</dbReference>